<dbReference type="SUPFAM" id="SSF55874">
    <property type="entry name" value="ATPase domain of HSP90 chaperone/DNA topoisomerase II/histidine kinase"/>
    <property type="match status" value="1"/>
</dbReference>
<dbReference type="CDD" id="cd17546">
    <property type="entry name" value="REC_hyHK_CKI1_RcsC-like"/>
    <property type="match status" value="1"/>
</dbReference>
<keyword evidence="13 16" id="KW-0472">Membrane</keyword>
<dbReference type="EMBL" id="CP028918">
    <property type="protein sequence ID" value="AWB48232.1"/>
    <property type="molecule type" value="Genomic_DNA"/>
</dbReference>
<dbReference type="CDD" id="cd16922">
    <property type="entry name" value="HATPase_EvgS-ArcB-TorS-like"/>
    <property type="match status" value="1"/>
</dbReference>
<feature type="modified residue" description="4-aspartylphosphate" evidence="15">
    <location>
        <position position="478"/>
    </location>
</feature>
<evidence type="ECO:0000256" key="1">
    <source>
        <dbReference type="ARBA" id="ARBA00000085"/>
    </source>
</evidence>
<dbReference type="InterPro" id="IPR003594">
    <property type="entry name" value="HATPase_dom"/>
</dbReference>
<dbReference type="PROSITE" id="PS50894">
    <property type="entry name" value="HPT"/>
    <property type="match status" value="1"/>
</dbReference>
<dbReference type="InterPro" id="IPR003661">
    <property type="entry name" value="HisK_dim/P_dom"/>
</dbReference>
<evidence type="ECO:0000256" key="15">
    <source>
        <dbReference type="PROSITE-ProRule" id="PRU00169"/>
    </source>
</evidence>
<evidence type="ECO:0000256" key="3">
    <source>
        <dbReference type="ARBA" id="ARBA00012438"/>
    </source>
</evidence>
<dbReference type="FunFam" id="3.30.565.10:FF:000010">
    <property type="entry name" value="Sensor histidine kinase RcsC"/>
    <property type="match status" value="1"/>
</dbReference>
<evidence type="ECO:0000256" key="10">
    <source>
        <dbReference type="ARBA" id="ARBA00022840"/>
    </source>
</evidence>
<name>A0A2S0UK97_9RHOB</name>
<keyword evidence="22" id="KW-1185">Reference proteome</keyword>
<dbReference type="PROSITE" id="PS50110">
    <property type="entry name" value="RESPONSE_REGULATORY"/>
    <property type="match status" value="1"/>
</dbReference>
<dbReference type="Pfam" id="PF00672">
    <property type="entry name" value="HAMP"/>
    <property type="match status" value="1"/>
</dbReference>
<evidence type="ECO:0000256" key="7">
    <source>
        <dbReference type="ARBA" id="ARBA00022692"/>
    </source>
</evidence>
<keyword evidence="7 16" id="KW-0812">Transmembrane</keyword>
<dbReference type="Gene3D" id="3.30.565.10">
    <property type="entry name" value="Histidine kinase-like ATPase, C-terminal domain"/>
    <property type="match status" value="1"/>
</dbReference>
<dbReference type="SMART" id="SM00304">
    <property type="entry name" value="HAMP"/>
    <property type="match status" value="1"/>
</dbReference>
<feature type="domain" description="HPt" evidence="20">
    <location>
        <begin position="560"/>
        <end position="652"/>
    </location>
</feature>
<dbReference type="SMART" id="SM00448">
    <property type="entry name" value="REC"/>
    <property type="match status" value="1"/>
</dbReference>
<dbReference type="PROSITE" id="PS50885">
    <property type="entry name" value="HAMP"/>
    <property type="match status" value="1"/>
</dbReference>
<evidence type="ECO:0000313" key="22">
    <source>
        <dbReference type="Proteomes" id="UP000244496"/>
    </source>
</evidence>
<accession>A0A2S0UK97</accession>
<dbReference type="KEGG" id="geh:HYN69_06660"/>
<evidence type="ECO:0000256" key="11">
    <source>
        <dbReference type="ARBA" id="ARBA00022989"/>
    </source>
</evidence>
<evidence type="ECO:0000259" key="17">
    <source>
        <dbReference type="PROSITE" id="PS50109"/>
    </source>
</evidence>
<dbReference type="Gene3D" id="1.20.120.160">
    <property type="entry name" value="HPT domain"/>
    <property type="match status" value="1"/>
</dbReference>
<dbReference type="InterPro" id="IPR011006">
    <property type="entry name" value="CheY-like_superfamily"/>
</dbReference>
<dbReference type="SUPFAM" id="SSF52172">
    <property type="entry name" value="CheY-like"/>
    <property type="match status" value="1"/>
</dbReference>
<dbReference type="Pfam" id="PF00512">
    <property type="entry name" value="HisKA"/>
    <property type="match status" value="1"/>
</dbReference>
<comment type="catalytic activity">
    <reaction evidence="1">
        <text>ATP + protein L-histidine = ADP + protein N-phospho-L-histidine.</text>
        <dbReference type="EC" id="2.7.13.3"/>
    </reaction>
</comment>
<evidence type="ECO:0000256" key="9">
    <source>
        <dbReference type="ARBA" id="ARBA00022777"/>
    </source>
</evidence>
<dbReference type="PROSITE" id="PS50109">
    <property type="entry name" value="HIS_KIN"/>
    <property type="match status" value="1"/>
</dbReference>
<evidence type="ECO:0000256" key="14">
    <source>
        <dbReference type="PROSITE-ProRule" id="PRU00110"/>
    </source>
</evidence>
<dbReference type="SMART" id="SM00387">
    <property type="entry name" value="HATPase_c"/>
    <property type="match status" value="1"/>
</dbReference>
<dbReference type="Gene3D" id="6.10.340.10">
    <property type="match status" value="1"/>
</dbReference>
<evidence type="ECO:0000256" key="13">
    <source>
        <dbReference type="ARBA" id="ARBA00023136"/>
    </source>
</evidence>
<dbReference type="GO" id="GO:0005886">
    <property type="term" value="C:plasma membrane"/>
    <property type="evidence" value="ECO:0007669"/>
    <property type="project" value="UniProtKB-SubCell"/>
</dbReference>
<reference evidence="21 22" key="1">
    <citation type="submission" date="2018-04" db="EMBL/GenBank/DDBJ databases">
        <title>Genome sequencing of Gemmobacter.</title>
        <authorList>
            <person name="Yi H."/>
            <person name="Baek M.-G."/>
        </authorList>
    </citation>
    <scope>NUCLEOTIDE SEQUENCE [LARGE SCALE GENOMIC DNA]</scope>
    <source>
        <strain evidence="21 22">HYN0069</strain>
    </source>
</reference>
<feature type="domain" description="Histidine kinase" evidence="17">
    <location>
        <begin position="189"/>
        <end position="409"/>
    </location>
</feature>
<comment type="subcellular location">
    <subcellularLocation>
        <location evidence="2">Cell membrane</location>
        <topology evidence="2">Multi-pass membrane protein</topology>
    </subcellularLocation>
</comment>
<dbReference type="EC" id="2.7.13.3" evidence="3"/>
<dbReference type="CDD" id="cd06225">
    <property type="entry name" value="HAMP"/>
    <property type="match status" value="1"/>
</dbReference>
<dbReference type="PRINTS" id="PR00344">
    <property type="entry name" value="BCTRLSENSOR"/>
</dbReference>
<dbReference type="PANTHER" id="PTHR45339">
    <property type="entry name" value="HYBRID SIGNAL TRANSDUCTION HISTIDINE KINASE J"/>
    <property type="match status" value="1"/>
</dbReference>
<dbReference type="SUPFAM" id="SSF47384">
    <property type="entry name" value="Homodimeric domain of signal transducing histidine kinase"/>
    <property type="match status" value="1"/>
</dbReference>
<dbReference type="RefSeq" id="WP_108435051.1">
    <property type="nucleotide sequence ID" value="NZ_CP028918.1"/>
</dbReference>
<feature type="domain" description="Response regulatory" evidence="18">
    <location>
        <begin position="429"/>
        <end position="544"/>
    </location>
</feature>
<keyword evidence="11 16" id="KW-1133">Transmembrane helix</keyword>
<dbReference type="InterPro" id="IPR036097">
    <property type="entry name" value="HisK_dim/P_sf"/>
</dbReference>
<dbReference type="OrthoDB" id="9801651at2"/>
<feature type="transmembrane region" description="Helical" evidence="16">
    <location>
        <begin position="58"/>
        <end position="78"/>
    </location>
</feature>
<evidence type="ECO:0000259" key="20">
    <source>
        <dbReference type="PROSITE" id="PS50894"/>
    </source>
</evidence>
<dbReference type="Pfam" id="PF00072">
    <property type="entry name" value="Response_reg"/>
    <property type="match status" value="1"/>
</dbReference>
<evidence type="ECO:0000256" key="2">
    <source>
        <dbReference type="ARBA" id="ARBA00004651"/>
    </source>
</evidence>
<evidence type="ECO:0000259" key="18">
    <source>
        <dbReference type="PROSITE" id="PS50110"/>
    </source>
</evidence>
<dbReference type="SMART" id="SM00388">
    <property type="entry name" value="HisKA"/>
    <property type="match status" value="1"/>
</dbReference>
<dbReference type="SUPFAM" id="SSF47226">
    <property type="entry name" value="Histidine-containing phosphotransfer domain, HPT domain"/>
    <property type="match status" value="1"/>
</dbReference>
<dbReference type="InterPro" id="IPR036641">
    <property type="entry name" value="HPT_dom_sf"/>
</dbReference>
<dbReference type="AlphaFoldDB" id="A0A2S0UK97"/>
<evidence type="ECO:0000256" key="5">
    <source>
        <dbReference type="ARBA" id="ARBA00022553"/>
    </source>
</evidence>
<feature type="domain" description="HAMP" evidence="19">
    <location>
        <begin position="80"/>
        <end position="132"/>
    </location>
</feature>
<protein>
    <recommendedName>
        <fullName evidence="3">histidine kinase</fullName>
        <ecNumber evidence="3">2.7.13.3</ecNumber>
    </recommendedName>
</protein>
<keyword evidence="12" id="KW-0902">Two-component regulatory system</keyword>
<proteinExistence type="predicted"/>
<dbReference type="InterPro" id="IPR008207">
    <property type="entry name" value="Sig_transdc_His_kin_Hpt_dom"/>
</dbReference>
<feature type="modified residue" description="Phosphohistidine" evidence="14">
    <location>
        <position position="599"/>
    </location>
</feature>
<evidence type="ECO:0000313" key="21">
    <source>
        <dbReference type="EMBL" id="AWB48232.1"/>
    </source>
</evidence>
<evidence type="ECO:0000256" key="12">
    <source>
        <dbReference type="ARBA" id="ARBA00023012"/>
    </source>
</evidence>
<dbReference type="GO" id="GO:0000155">
    <property type="term" value="F:phosphorelay sensor kinase activity"/>
    <property type="evidence" value="ECO:0007669"/>
    <property type="project" value="InterPro"/>
</dbReference>
<evidence type="ECO:0000256" key="6">
    <source>
        <dbReference type="ARBA" id="ARBA00022679"/>
    </source>
</evidence>
<keyword evidence="9" id="KW-0418">Kinase</keyword>
<dbReference type="Pfam" id="PF01627">
    <property type="entry name" value="Hpt"/>
    <property type="match status" value="1"/>
</dbReference>
<organism evidence="21 22">
    <name type="scientific">Paragemmobacter aquarius</name>
    <dbReference type="NCBI Taxonomy" id="2169400"/>
    <lineage>
        <taxon>Bacteria</taxon>
        <taxon>Pseudomonadati</taxon>
        <taxon>Pseudomonadota</taxon>
        <taxon>Alphaproteobacteria</taxon>
        <taxon>Rhodobacterales</taxon>
        <taxon>Paracoccaceae</taxon>
        <taxon>Paragemmobacter</taxon>
    </lineage>
</organism>
<evidence type="ECO:0000256" key="8">
    <source>
        <dbReference type="ARBA" id="ARBA00022741"/>
    </source>
</evidence>
<keyword evidence="10" id="KW-0067">ATP-binding</keyword>
<dbReference type="GO" id="GO:0005524">
    <property type="term" value="F:ATP binding"/>
    <property type="evidence" value="ECO:0007669"/>
    <property type="project" value="UniProtKB-KW"/>
</dbReference>
<dbReference type="InterPro" id="IPR001789">
    <property type="entry name" value="Sig_transdc_resp-reg_receiver"/>
</dbReference>
<dbReference type="Pfam" id="PF02518">
    <property type="entry name" value="HATPase_c"/>
    <property type="match status" value="1"/>
</dbReference>
<dbReference type="Gene3D" id="1.10.287.130">
    <property type="match status" value="1"/>
</dbReference>
<dbReference type="Proteomes" id="UP000244496">
    <property type="component" value="Chromosome"/>
</dbReference>
<dbReference type="InterPro" id="IPR036890">
    <property type="entry name" value="HATPase_C_sf"/>
</dbReference>
<keyword evidence="4" id="KW-1003">Cell membrane</keyword>
<dbReference type="CDD" id="cd00082">
    <property type="entry name" value="HisKA"/>
    <property type="match status" value="1"/>
</dbReference>
<evidence type="ECO:0000256" key="4">
    <source>
        <dbReference type="ARBA" id="ARBA00022475"/>
    </source>
</evidence>
<dbReference type="PANTHER" id="PTHR45339:SF1">
    <property type="entry name" value="HYBRID SIGNAL TRANSDUCTION HISTIDINE KINASE J"/>
    <property type="match status" value="1"/>
</dbReference>
<dbReference type="InterPro" id="IPR005467">
    <property type="entry name" value="His_kinase_dom"/>
</dbReference>
<dbReference type="Gene3D" id="3.40.50.2300">
    <property type="match status" value="1"/>
</dbReference>
<dbReference type="InterPro" id="IPR003660">
    <property type="entry name" value="HAMP_dom"/>
</dbReference>
<dbReference type="InterPro" id="IPR004358">
    <property type="entry name" value="Sig_transdc_His_kin-like_C"/>
</dbReference>
<evidence type="ECO:0000256" key="16">
    <source>
        <dbReference type="SAM" id="Phobius"/>
    </source>
</evidence>
<gene>
    <name evidence="21" type="ORF">HYN69_06660</name>
</gene>
<keyword evidence="5 15" id="KW-0597">Phosphoprotein</keyword>
<evidence type="ECO:0000259" key="19">
    <source>
        <dbReference type="PROSITE" id="PS50885"/>
    </source>
</evidence>
<sequence>MTAQTLDLTARIAGAEKQVRLAALALERSAAALADRIEARAVEAGRSAEQAIRATQQLYAASSLLALLISLGILWYYVRGNIIRRLNALSATMTRLAAGNLGAAVAPSGSDEIAGMEAAVEVFRRQAIANRDYEAERERNLAELQTHRSDLQRLVAEQTEQLRGEVAAHDAARDRAEAADRAKSEFLAMMSHEIRTAMNGVLGMLRSLARGNLTEKQGKQLDAALGSGKGLMGLLNSILDYSKLDSGNGEAEAVAFRLEDAMRDIALLMMPVAEEKGLHLRLVLPETGQPQLEGDLDKLRQVLFNLVSNAVKFTETGGVTLRVEAVGSGASPRFAFSVEDSGCGIAPDALDRIFAPFQQESIRTARTYGGTGLGLTISRRLAEVMGGTLEARSATGQGAVFTLTVPLAVSQAHEAEAAAGVEPAARRLRVLVVEDHPVNQHVAEAYLDALGHDWLTVATGEEAVDLCASQHFDAVLMDVSLPGISGIEATQRIRAIDRAHVPVIGISAHVQPDDMAACLAAGMDEIVAKPVSPESLAASLNRLCPPLIDGAVLTTLADLGPARTRDLLALMLDLLPVETAAVIAAARAGDLAVMARRAHQLKGAVGNFDFPDLVQTLDRLAGKKAPTEPEIVALSGLAFTAEHRLRTALAVLSDAVSQAAQ</sequence>
<keyword evidence="8" id="KW-0547">Nucleotide-binding</keyword>
<keyword evidence="6" id="KW-0808">Transferase</keyword>